<reference evidence="1 2" key="1">
    <citation type="submission" date="2014-02" db="EMBL/GenBank/DDBJ databases">
        <title>Transposable element dynamics among asymbiotic and ectomycorrhizal Amanita fungi.</title>
        <authorList>
            <consortium name="DOE Joint Genome Institute"/>
            <person name="Hess J."/>
            <person name="Skrede I."/>
            <person name="Wolfe B."/>
            <person name="LaButti K."/>
            <person name="Ohm R.A."/>
            <person name="Grigoriev I.V."/>
            <person name="Pringle A."/>
        </authorList>
    </citation>
    <scope>NUCLEOTIDE SEQUENCE [LARGE SCALE GENOMIC DNA]</scope>
    <source>
        <strain evidence="1 2">SKay4041</strain>
    </source>
</reference>
<dbReference type="EMBL" id="KZ301974">
    <property type="protein sequence ID" value="PFH53340.1"/>
    <property type="molecule type" value="Genomic_DNA"/>
</dbReference>
<accession>A0A2A9NZ82</accession>
<dbReference type="Proteomes" id="UP000242287">
    <property type="component" value="Unassembled WGS sequence"/>
</dbReference>
<organism evidence="1 2">
    <name type="scientific">Amanita thiersii Skay4041</name>
    <dbReference type="NCBI Taxonomy" id="703135"/>
    <lineage>
        <taxon>Eukaryota</taxon>
        <taxon>Fungi</taxon>
        <taxon>Dikarya</taxon>
        <taxon>Basidiomycota</taxon>
        <taxon>Agaricomycotina</taxon>
        <taxon>Agaricomycetes</taxon>
        <taxon>Agaricomycetidae</taxon>
        <taxon>Agaricales</taxon>
        <taxon>Pluteineae</taxon>
        <taxon>Amanitaceae</taxon>
        <taxon>Amanita</taxon>
    </lineage>
</organism>
<dbReference type="AlphaFoldDB" id="A0A2A9NZ82"/>
<protein>
    <submittedName>
        <fullName evidence="1">Uncharacterized protein</fullName>
    </submittedName>
</protein>
<gene>
    <name evidence="1" type="ORF">AMATHDRAFT_55234</name>
</gene>
<feature type="non-terminal residue" evidence="1">
    <location>
        <position position="74"/>
    </location>
</feature>
<evidence type="ECO:0000313" key="1">
    <source>
        <dbReference type="EMBL" id="PFH53340.1"/>
    </source>
</evidence>
<evidence type="ECO:0000313" key="2">
    <source>
        <dbReference type="Proteomes" id="UP000242287"/>
    </source>
</evidence>
<sequence>MAIFWSVRYGKALVSPWASGLSHNSNPKLDLIIVLLRSRRTRLPHSRGKIIFSSKGFCYKLLFLDGYPYLLEAS</sequence>
<name>A0A2A9NZ82_9AGAR</name>
<keyword evidence="2" id="KW-1185">Reference proteome</keyword>
<proteinExistence type="predicted"/>